<dbReference type="OrthoDB" id="10492457at2759"/>
<organism evidence="1 2">
    <name type="scientific">Rhizophagus irregularis (strain DAOM 197198w)</name>
    <name type="common">Glomus intraradices</name>
    <dbReference type="NCBI Taxonomy" id="1432141"/>
    <lineage>
        <taxon>Eukaryota</taxon>
        <taxon>Fungi</taxon>
        <taxon>Fungi incertae sedis</taxon>
        <taxon>Mucoromycota</taxon>
        <taxon>Glomeromycotina</taxon>
        <taxon>Glomeromycetes</taxon>
        <taxon>Glomerales</taxon>
        <taxon>Glomeraceae</taxon>
        <taxon>Rhizophagus</taxon>
    </lineage>
</organism>
<comment type="caution">
    <text evidence="1">The sequence shown here is derived from an EMBL/GenBank/DDBJ whole genome shotgun (WGS) entry which is preliminary data.</text>
</comment>
<gene>
    <name evidence="1" type="ORF">RirG_112480</name>
</gene>
<dbReference type="HOGENOM" id="CLU_2211355_0_0_1"/>
<dbReference type="AlphaFoldDB" id="A0A015MLI0"/>
<reference evidence="1 2" key="1">
    <citation type="submission" date="2014-02" db="EMBL/GenBank/DDBJ databases">
        <title>Single nucleus genome sequencing reveals high similarity among nuclei of an endomycorrhizal fungus.</title>
        <authorList>
            <person name="Lin K."/>
            <person name="Geurts R."/>
            <person name="Zhang Z."/>
            <person name="Limpens E."/>
            <person name="Saunders D.G."/>
            <person name="Mu D."/>
            <person name="Pang E."/>
            <person name="Cao H."/>
            <person name="Cha H."/>
            <person name="Lin T."/>
            <person name="Zhou Q."/>
            <person name="Shang Y."/>
            <person name="Li Y."/>
            <person name="Ivanov S."/>
            <person name="Sharma T."/>
            <person name="Velzen R.V."/>
            <person name="Ruijter N.D."/>
            <person name="Aanen D.K."/>
            <person name="Win J."/>
            <person name="Kamoun S."/>
            <person name="Bisseling T."/>
            <person name="Huang S."/>
        </authorList>
    </citation>
    <scope>NUCLEOTIDE SEQUENCE [LARGE SCALE GENOMIC DNA]</scope>
    <source>
        <strain evidence="2">DAOM197198w</strain>
    </source>
</reference>
<evidence type="ECO:0000313" key="2">
    <source>
        <dbReference type="Proteomes" id="UP000022910"/>
    </source>
</evidence>
<sequence>MSSLSVLFMEITTIWSNIKQKVSDELYARAIEIVNYLDTPEIEKTFTEFDDKLTAKVDISISNFKSIFIAEISKIYAEIDGKLTAEVEKIKATLLGRHRKFFQWSIT</sequence>
<evidence type="ECO:0000313" key="1">
    <source>
        <dbReference type="EMBL" id="EXX67658.1"/>
    </source>
</evidence>
<dbReference type="EMBL" id="JEMT01017642">
    <property type="protein sequence ID" value="EXX67658.1"/>
    <property type="molecule type" value="Genomic_DNA"/>
</dbReference>
<dbReference type="Proteomes" id="UP000022910">
    <property type="component" value="Unassembled WGS sequence"/>
</dbReference>
<proteinExistence type="predicted"/>
<keyword evidence="2" id="KW-1185">Reference proteome</keyword>
<name>A0A015MLI0_RHIIW</name>
<accession>A0A015MLI0</accession>
<protein>
    <submittedName>
        <fullName evidence="1">Uncharacterized protein</fullName>
    </submittedName>
</protein>